<keyword evidence="2 9" id="KW-0689">Ribosomal protein</keyword>
<dbReference type="NCBIfam" id="TIGR01049">
    <property type="entry name" value="rpsJ_bact"/>
    <property type="match status" value="1"/>
</dbReference>
<dbReference type="Gene3D" id="3.30.70.600">
    <property type="entry name" value="Ribosomal protein S10 domain"/>
    <property type="match status" value="1"/>
</dbReference>
<name>A0A8E2AX76_9APHY</name>
<comment type="subunit">
    <text evidence="7">Part of the mitochondrial small ribosomal subunit.</text>
</comment>
<evidence type="ECO:0000256" key="7">
    <source>
        <dbReference type="ARBA" id="ARBA00065857"/>
    </source>
</evidence>
<dbReference type="GO" id="GO:0003735">
    <property type="term" value="F:structural constituent of ribosome"/>
    <property type="evidence" value="ECO:0007669"/>
    <property type="project" value="InterPro"/>
</dbReference>
<dbReference type="Pfam" id="PF00338">
    <property type="entry name" value="Ribosomal_S10"/>
    <property type="match status" value="1"/>
</dbReference>
<dbReference type="FunFam" id="3.30.70.600:FF:000003">
    <property type="entry name" value="30S ribosomal protein S10"/>
    <property type="match status" value="1"/>
</dbReference>
<dbReference type="InterPro" id="IPR027486">
    <property type="entry name" value="Ribosomal_uS10_dom"/>
</dbReference>
<dbReference type="SUPFAM" id="SSF54999">
    <property type="entry name" value="Ribosomal protein S10"/>
    <property type="match status" value="1"/>
</dbReference>
<evidence type="ECO:0000256" key="3">
    <source>
        <dbReference type="ARBA" id="ARBA00023274"/>
    </source>
</evidence>
<dbReference type="PANTHER" id="PTHR11700">
    <property type="entry name" value="30S RIBOSOMAL PROTEIN S10 FAMILY MEMBER"/>
    <property type="match status" value="1"/>
</dbReference>
<evidence type="ECO:0000256" key="4">
    <source>
        <dbReference type="ARBA" id="ARBA00035261"/>
    </source>
</evidence>
<dbReference type="InterPro" id="IPR036838">
    <property type="entry name" value="Ribosomal_uS10_dom_sf"/>
</dbReference>
<evidence type="ECO:0000313" key="10">
    <source>
        <dbReference type="Proteomes" id="UP000250043"/>
    </source>
</evidence>
<gene>
    <name evidence="9" type="ORF">OBBRIDRAFT_777718</name>
</gene>
<sequence length="231" mass="26102">MNVCIRQFKTAVAAARSCRRWVHTSVQTMTEEQIAERKYASSIVHGRSEHPAFYHPRTHHVPVALIHLRSYFPELLDQFVHFTTHTAAALAVPISKPAHLPTQRSLWTVIKSPFVHKKAQENFERRVHKRLIKAWDADEEVVERMVKYLETHSMAGVGMRVVRWQRAPVGVGQQKLEAVMSQMRPPPQTRAEKVKALGEEIVKQELASAEAQTATELVLPASPAEAPKASS</sequence>
<evidence type="ECO:0000256" key="2">
    <source>
        <dbReference type="ARBA" id="ARBA00022980"/>
    </source>
</evidence>
<dbReference type="GO" id="GO:0006412">
    <property type="term" value="P:translation"/>
    <property type="evidence" value="ECO:0007669"/>
    <property type="project" value="InterPro"/>
</dbReference>
<dbReference type="PRINTS" id="PR00971">
    <property type="entry name" value="RIBOSOMALS10"/>
</dbReference>
<dbReference type="EMBL" id="KV722415">
    <property type="protein sequence ID" value="OCH89945.1"/>
    <property type="molecule type" value="Genomic_DNA"/>
</dbReference>
<keyword evidence="3" id="KW-0687">Ribonucleoprotein</keyword>
<dbReference type="Proteomes" id="UP000250043">
    <property type="component" value="Unassembled WGS sequence"/>
</dbReference>
<dbReference type="HAMAP" id="MF_00508">
    <property type="entry name" value="Ribosomal_uS10"/>
    <property type="match status" value="1"/>
</dbReference>
<dbReference type="OrthoDB" id="366214at2759"/>
<evidence type="ECO:0000259" key="8">
    <source>
        <dbReference type="SMART" id="SM01403"/>
    </source>
</evidence>
<evidence type="ECO:0000313" key="9">
    <source>
        <dbReference type="EMBL" id="OCH89945.1"/>
    </source>
</evidence>
<dbReference type="GO" id="GO:0005840">
    <property type="term" value="C:ribosome"/>
    <property type="evidence" value="ECO:0007669"/>
    <property type="project" value="UniProtKB-KW"/>
</dbReference>
<feature type="domain" description="Small ribosomal subunit protein uS10" evidence="8">
    <location>
        <begin position="65"/>
        <end position="162"/>
    </location>
</feature>
<protein>
    <recommendedName>
        <fullName evidence="4">Small ribosomal subunit protein uS10m</fullName>
    </recommendedName>
    <alternativeName>
        <fullName evidence="5">37S ribosomal protein S10, mitochondrial</fullName>
    </alternativeName>
</protein>
<accession>A0A8E2AX76</accession>
<reference evidence="9 10" key="1">
    <citation type="submission" date="2016-07" db="EMBL/GenBank/DDBJ databases">
        <title>Draft genome of the white-rot fungus Obba rivulosa 3A-2.</title>
        <authorList>
            <consortium name="DOE Joint Genome Institute"/>
            <person name="Miettinen O."/>
            <person name="Riley R."/>
            <person name="Acob R."/>
            <person name="Barry K."/>
            <person name="Cullen D."/>
            <person name="De Vries R."/>
            <person name="Hainaut M."/>
            <person name="Hatakka A."/>
            <person name="Henrissat B."/>
            <person name="Hilden K."/>
            <person name="Kuo R."/>
            <person name="Labutti K."/>
            <person name="Lipzen A."/>
            <person name="Makela M.R."/>
            <person name="Sandor L."/>
            <person name="Spatafora J.W."/>
            <person name="Grigoriev I.V."/>
            <person name="Hibbett D.S."/>
        </authorList>
    </citation>
    <scope>NUCLEOTIDE SEQUENCE [LARGE SCALE GENOMIC DNA]</scope>
    <source>
        <strain evidence="9 10">3A-2</strain>
    </source>
</reference>
<dbReference type="GO" id="GO:1990904">
    <property type="term" value="C:ribonucleoprotein complex"/>
    <property type="evidence" value="ECO:0007669"/>
    <property type="project" value="UniProtKB-KW"/>
</dbReference>
<comment type="similarity">
    <text evidence="1">Belongs to the universal ribosomal protein uS10 family.</text>
</comment>
<evidence type="ECO:0000256" key="5">
    <source>
        <dbReference type="ARBA" id="ARBA00042916"/>
    </source>
</evidence>
<organism evidence="9 10">
    <name type="scientific">Obba rivulosa</name>
    <dbReference type="NCBI Taxonomy" id="1052685"/>
    <lineage>
        <taxon>Eukaryota</taxon>
        <taxon>Fungi</taxon>
        <taxon>Dikarya</taxon>
        <taxon>Basidiomycota</taxon>
        <taxon>Agaricomycotina</taxon>
        <taxon>Agaricomycetes</taxon>
        <taxon>Polyporales</taxon>
        <taxon>Gelatoporiaceae</taxon>
        <taxon>Obba</taxon>
    </lineage>
</organism>
<comment type="function">
    <text evidence="6">Involved in mitochondrial genome encoded proteins translation. Involved in the binding of tRNA to the ribosomes.</text>
</comment>
<keyword evidence="10" id="KW-1185">Reference proteome</keyword>
<evidence type="ECO:0000256" key="6">
    <source>
        <dbReference type="ARBA" id="ARBA00057689"/>
    </source>
</evidence>
<dbReference type="AlphaFoldDB" id="A0A8E2AX76"/>
<dbReference type="SMART" id="SM01403">
    <property type="entry name" value="Ribosomal_S10"/>
    <property type="match status" value="1"/>
</dbReference>
<evidence type="ECO:0000256" key="1">
    <source>
        <dbReference type="ARBA" id="ARBA00007102"/>
    </source>
</evidence>
<proteinExistence type="inferred from homology"/>
<dbReference type="InterPro" id="IPR001848">
    <property type="entry name" value="Ribosomal_uS10"/>
</dbReference>